<evidence type="ECO:0000313" key="2">
    <source>
        <dbReference type="Proteomes" id="UP001600943"/>
    </source>
</evidence>
<organism evidence="1 2">
    <name type="scientific">Blautia hominis</name>
    <dbReference type="NCBI Taxonomy" id="2025493"/>
    <lineage>
        <taxon>Bacteria</taxon>
        <taxon>Bacillati</taxon>
        <taxon>Bacillota</taxon>
        <taxon>Clostridia</taxon>
        <taxon>Lachnospirales</taxon>
        <taxon>Lachnospiraceae</taxon>
        <taxon>Blautia</taxon>
    </lineage>
</organism>
<comment type="caution">
    <text evidence="1">The sequence shown here is derived from an EMBL/GenBank/DDBJ whole genome shotgun (WGS) entry which is preliminary data.</text>
</comment>
<keyword evidence="2" id="KW-1185">Reference proteome</keyword>
<evidence type="ECO:0000313" key="1">
    <source>
        <dbReference type="EMBL" id="GAA6410890.1"/>
    </source>
</evidence>
<sequence>MLTDNEICDNISELLLNAIWKQLVTSFHNMEQKLPNIMKKVKKVVDKSEKI</sequence>
<reference evidence="1 2" key="1">
    <citation type="submission" date="2024-04" db="EMBL/GenBank/DDBJ databases">
        <title>Defined microbial consortia suppress multidrug-resistant proinflammatory Enterobacteriaceae via ecological control.</title>
        <authorList>
            <person name="Furuichi M."/>
            <person name="Kawaguchi T."/>
            <person name="Pust M."/>
            <person name="Yasuma K."/>
            <person name="Plichta D."/>
            <person name="Hasegawa N."/>
            <person name="Ohya T."/>
            <person name="Bhattarai S."/>
            <person name="Sasajima S."/>
            <person name="Aoto Y."/>
            <person name="Tuganbaev T."/>
            <person name="Yaginuma M."/>
            <person name="Ueda M."/>
            <person name="Okahashi N."/>
            <person name="Amafuji K."/>
            <person name="Kiridooshi Y."/>
            <person name="Sugita K."/>
            <person name="Strazar M."/>
            <person name="Skelly A."/>
            <person name="Suda W."/>
            <person name="Hattori M."/>
            <person name="Nakamoto N."/>
            <person name="Caballero S."/>
            <person name="Norman J."/>
            <person name="Olle B."/>
            <person name="Tanoue T."/>
            <person name="Arita M."/>
            <person name="Bucci V."/>
            <person name="Atarashi K."/>
            <person name="Xavier R."/>
            <person name="Honda K."/>
        </authorList>
    </citation>
    <scope>NUCLEOTIDE SEQUENCE [LARGE SCALE GENOMIC DNA]</scope>
    <source>
        <strain evidence="2">k04-0078-D8-1</strain>
    </source>
</reference>
<proteinExistence type="predicted"/>
<dbReference type="Proteomes" id="UP001600943">
    <property type="component" value="Unassembled WGS sequence"/>
</dbReference>
<dbReference type="EMBL" id="BAABYW010000002">
    <property type="protein sequence ID" value="GAA6410890.1"/>
    <property type="molecule type" value="Genomic_DNA"/>
</dbReference>
<protein>
    <submittedName>
        <fullName evidence="1">Uncharacterized protein</fullName>
    </submittedName>
</protein>
<gene>
    <name evidence="1" type="ORF">K040078D81_50070</name>
</gene>
<name>A0ABQ0BHF5_9FIRM</name>
<accession>A0ABQ0BHF5</accession>